<dbReference type="EMBL" id="OY731400">
    <property type="protein sequence ID" value="CAJ1942539.1"/>
    <property type="molecule type" value="Genomic_DNA"/>
</dbReference>
<dbReference type="SUPFAM" id="SSF48371">
    <property type="entry name" value="ARM repeat"/>
    <property type="match status" value="1"/>
</dbReference>
<dbReference type="Gene3D" id="3.30.40.10">
    <property type="entry name" value="Zinc/RING finger domain, C3HC4 (zinc finger)"/>
    <property type="match status" value="1"/>
</dbReference>
<reference evidence="9" key="1">
    <citation type="submission" date="2023-10" db="EMBL/GenBank/DDBJ databases">
        <authorList>
            <person name="Domelevo Entfellner J.-B."/>
        </authorList>
    </citation>
    <scope>NUCLEOTIDE SEQUENCE</scope>
</reference>
<evidence type="ECO:0000256" key="5">
    <source>
        <dbReference type="ARBA" id="ARBA00022737"/>
    </source>
</evidence>
<keyword evidence="5" id="KW-0677">Repeat</keyword>
<protein>
    <recommendedName>
        <fullName evidence="3">RING-type E3 ubiquitin transferase</fullName>
        <ecNumber evidence="3">2.3.2.27</ecNumber>
    </recommendedName>
</protein>
<comment type="catalytic activity">
    <reaction evidence="1">
        <text>S-ubiquitinyl-[E2 ubiquitin-conjugating enzyme]-L-cysteine + [acceptor protein]-L-lysine = [E2 ubiquitin-conjugating enzyme]-L-cysteine + N(6)-ubiquitinyl-[acceptor protein]-L-lysine.</text>
        <dbReference type="EC" id="2.3.2.27"/>
    </reaction>
</comment>
<dbReference type="FunFam" id="3.30.40.10:FF:000809">
    <property type="entry name" value="RING-type E3 ubiquitin transferase"/>
    <property type="match status" value="1"/>
</dbReference>
<evidence type="ECO:0000256" key="1">
    <source>
        <dbReference type="ARBA" id="ARBA00000900"/>
    </source>
</evidence>
<dbReference type="InterPro" id="IPR011989">
    <property type="entry name" value="ARM-like"/>
</dbReference>
<evidence type="ECO:0000256" key="6">
    <source>
        <dbReference type="ARBA" id="ARBA00022786"/>
    </source>
</evidence>
<dbReference type="SUPFAM" id="SSF57850">
    <property type="entry name" value="RING/U-box"/>
    <property type="match status" value="1"/>
</dbReference>
<evidence type="ECO:0000256" key="2">
    <source>
        <dbReference type="ARBA" id="ARBA00004906"/>
    </source>
</evidence>
<dbReference type="Pfam" id="PF25598">
    <property type="entry name" value="ARM_PUB"/>
    <property type="match status" value="1"/>
</dbReference>
<keyword evidence="4" id="KW-0808">Transferase</keyword>
<dbReference type="PROSITE" id="PS51698">
    <property type="entry name" value="U_BOX"/>
    <property type="match status" value="1"/>
</dbReference>
<dbReference type="AlphaFoldDB" id="A0AA86VK91"/>
<proteinExistence type="predicted"/>
<dbReference type="InterPro" id="IPR003613">
    <property type="entry name" value="Ubox_domain"/>
</dbReference>
<dbReference type="GO" id="GO:0061630">
    <property type="term" value="F:ubiquitin protein ligase activity"/>
    <property type="evidence" value="ECO:0007669"/>
    <property type="project" value="UniProtKB-EC"/>
</dbReference>
<sequence length="761" mass="85510">MGTDGSGVVETLPNPCSFKVHRAMCTELRKLVARVLRIIPRIEEARPCGMQALCLLNIAIDTAAQLLLYCSESSKLYLALTGDSILSKCKKARKSIVKNLVQILNMVPVMLAAEISGLIGDLECVTFVLDSAEEAAGKVVNQLLQQDSSTSDKDSSEASEIKHFQFVAARLGITSQSAILMEKRSIQKLLKKVKPDEQTKNIVLNNLLFLLLKYTKSITGEEMVAYSQSEGPIATANSVHESQRIHHVRSDQYLNHDQYRTHANDLGRLTPPEEYTCPISLRLMYDPVVIASGETYERMWIQKWFDEGNIVCPKTKKKLDHMALTPNVAFRDLILKWCETNGVSIPDPSKQVQYLHSWESSSNSIRSFGSSLYDLNFQMDLSNMSVGSLETSYNSDSSHSNVNNGLNLIVNKTSDNSQRHQSRAQIHDIDLMHLSKLHERQWESQCQLIEDMRIDFKCNNHAFCSVPSENFVDPLTRFLSTACERHDVKALRSGTKLLLEFMKCCRNGMTNLREDTCIMLASLLNTEVIGEALTIMEELTGNWYEKANIAASTVLASVLNILDLGNEEFQRKAIKIMHNFSSNSQICPYMVSLGCIPKLLPFFEDKTLLRDCIHILKNLCDTEEGRVTVVETKGCIFSVVEILGTGSDEEKEPALVILLALCSQRVEYCQLVMDEGIIPSLVNISNSGSDMAKAYAFELLRLLKEDREFENEDYYEANPNASQESTNRCQEKKSSKKPSILKRLTAFSKSSSVSPKKRDEK</sequence>
<name>A0AA86VK91_9FABA</name>
<dbReference type="Gramene" id="rna-AYBTSS11_LOCUS10889">
    <property type="protein sequence ID" value="CAJ1942539.1"/>
    <property type="gene ID" value="gene-AYBTSS11_LOCUS10889"/>
</dbReference>
<dbReference type="GO" id="GO:0016567">
    <property type="term" value="P:protein ubiquitination"/>
    <property type="evidence" value="ECO:0007669"/>
    <property type="project" value="InterPro"/>
</dbReference>
<dbReference type="InterPro" id="IPR013083">
    <property type="entry name" value="Znf_RING/FYVE/PHD"/>
</dbReference>
<evidence type="ECO:0000313" key="9">
    <source>
        <dbReference type="EMBL" id="CAJ1942539.1"/>
    </source>
</evidence>
<dbReference type="InterPro" id="IPR058678">
    <property type="entry name" value="ARM_PUB"/>
</dbReference>
<evidence type="ECO:0000256" key="3">
    <source>
        <dbReference type="ARBA" id="ARBA00012483"/>
    </source>
</evidence>
<dbReference type="InterPro" id="IPR000225">
    <property type="entry name" value="Armadillo"/>
</dbReference>
<dbReference type="SMART" id="SM00504">
    <property type="entry name" value="Ubox"/>
    <property type="match status" value="1"/>
</dbReference>
<evidence type="ECO:0000313" key="10">
    <source>
        <dbReference type="Proteomes" id="UP001189624"/>
    </source>
</evidence>
<gene>
    <name evidence="9" type="ORF">AYBTSS11_LOCUS10889</name>
</gene>
<dbReference type="SMART" id="SM00185">
    <property type="entry name" value="ARM"/>
    <property type="match status" value="3"/>
</dbReference>
<evidence type="ECO:0000256" key="7">
    <source>
        <dbReference type="SAM" id="MobiDB-lite"/>
    </source>
</evidence>
<dbReference type="InterPro" id="IPR045210">
    <property type="entry name" value="RING-Ubox_PUB"/>
</dbReference>
<comment type="pathway">
    <text evidence="2">Protein modification; protein ubiquitination.</text>
</comment>
<dbReference type="PANTHER" id="PTHR23315">
    <property type="entry name" value="U BOX DOMAIN-CONTAINING"/>
    <property type="match status" value="1"/>
</dbReference>
<keyword evidence="10" id="KW-1185">Reference proteome</keyword>
<dbReference type="Proteomes" id="UP001189624">
    <property type="component" value="Chromosome 3"/>
</dbReference>
<keyword evidence="6" id="KW-0833">Ubl conjugation pathway</keyword>
<feature type="compositionally biased region" description="Polar residues" evidence="7">
    <location>
        <begin position="719"/>
        <end position="728"/>
    </location>
</feature>
<dbReference type="Gene3D" id="1.25.10.10">
    <property type="entry name" value="Leucine-rich Repeat Variant"/>
    <property type="match status" value="1"/>
</dbReference>
<accession>A0AA86VK91</accession>
<evidence type="ECO:0000259" key="8">
    <source>
        <dbReference type="PROSITE" id="PS51698"/>
    </source>
</evidence>
<dbReference type="CDD" id="cd16664">
    <property type="entry name" value="RING-Ubox_PUB"/>
    <property type="match status" value="1"/>
</dbReference>
<dbReference type="InterPro" id="IPR016024">
    <property type="entry name" value="ARM-type_fold"/>
</dbReference>
<dbReference type="PANTHER" id="PTHR23315:SF247">
    <property type="entry name" value="RING-TYPE E3 UBIQUITIN TRANSFERASE"/>
    <property type="match status" value="1"/>
</dbReference>
<dbReference type="EC" id="2.3.2.27" evidence="3"/>
<evidence type="ECO:0000256" key="4">
    <source>
        <dbReference type="ARBA" id="ARBA00022679"/>
    </source>
</evidence>
<organism evidence="9 10">
    <name type="scientific">Sphenostylis stenocarpa</name>
    <dbReference type="NCBI Taxonomy" id="92480"/>
    <lineage>
        <taxon>Eukaryota</taxon>
        <taxon>Viridiplantae</taxon>
        <taxon>Streptophyta</taxon>
        <taxon>Embryophyta</taxon>
        <taxon>Tracheophyta</taxon>
        <taxon>Spermatophyta</taxon>
        <taxon>Magnoliopsida</taxon>
        <taxon>eudicotyledons</taxon>
        <taxon>Gunneridae</taxon>
        <taxon>Pentapetalae</taxon>
        <taxon>rosids</taxon>
        <taxon>fabids</taxon>
        <taxon>Fabales</taxon>
        <taxon>Fabaceae</taxon>
        <taxon>Papilionoideae</taxon>
        <taxon>50 kb inversion clade</taxon>
        <taxon>NPAAA clade</taxon>
        <taxon>indigoferoid/millettioid clade</taxon>
        <taxon>Phaseoleae</taxon>
        <taxon>Sphenostylis</taxon>
    </lineage>
</organism>
<feature type="domain" description="U-box" evidence="8">
    <location>
        <begin position="270"/>
        <end position="344"/>
    </location>
</feature>
<dbReference type="Pfam" id="PF04564">
    <property type="entry name" value="U-box"/>
    <property type="match status" value="1"/>
</dbReference>
<feature type="region of interest" description="Disordered" evidence="7">
    <location>
        <begin position="713"/>
        <end position="739"/>
    </location>
</feature>